<proteinExistence type="predicted"/>
<dbReference type="InterPro" id="IPR006076">
    <property type="entry name" value="FAD-dep_OxRdtase"/>
</dbReference>
<dbReference type="Gene3D" id="3.30.9.10">
    <property type="entry name" value="D-Amino Acid Oxidase, subunit A, domain 2"/>
    <property type="match status" value="1"/>
</dbReference>
<gene>
    <name evidence="3" type="ORF">G3T16_06615</name>
</gene>
<dbReference type="Gene3D" id="3.50.50.60">
    <property type="entry name" value="FAD/NAD(P)-binding domain"/>
    <property type="match status" value="1"/>
</dbReference>
<organism evidence="3 4">
    <name type="scientific">Kineobactrum salinum</name>
    <dbReference type="NCBI Taxonomy" id="2708301"/>
    <lineage>
        <taxon>Bacteria</taxon>
        <taxon>Pseudomonadati</taxon>
        <taxon>Pseudomonadota</taxon>
        <taxon>Gammaproteobacteria</taxon>
        <taxon>Cellvibrionales</taxon>
        <taxon>Halieaceae</taxon>
        <taxon>Kineobactrum</taxon>
    </lineage>
</organism>
<sequence length="366" mass="40252">MHGSSAALHLAKKNLKVILIDQGSGGRNSSKVNAGGLRQLNRLQPEIPLAVEAIKMWKNIKELVGDDCGTAFDGQVCVAENSMDLKKLHDREIRLRELGYRHEELIDAHELKKLIPSISERCIGGLICRSDGFGSPFRSTFAFQNTAEKLGVYFRRNSGVNRIRKNDSIWYVTTDSGENYQAPIVINSAGAWGDQIALMIGEELPISAEAPLMMVTAPIEFFLKPVVIGASRKFSFKQAPNGTVLIGGGYRGKLNRATGETRVDFDQLRLSAQTVADLFPHMKKVPIVRCWAGIEGLTPDRIPVLGESGIARGFYHSFGYSSHGYLLAPLTGRLLSELIVDNKPSLSIEEFSAARFNPPVQSPCDR</sequence>
<dbReference type="Proteomes" id="UP000477680">
    <property type="component" value="Chromosome"/>
</dbReference>
<evidence type="ECO:0000256" key="1">
    <source>
        <dbReference type="ARBA" id="ARBA00023002"/>
    </source>
</evidence>
<keyword evidence="4" id="KW-1185">Reference proteome</keyword>
<dbReference type="InterPro" id="IPR036188">
    <property type="entry name" value="FAD/NAD-bd_sf"/>
</dbReference>
<evidence type="ECO:0000259" key="2">
    <source>
        <dbReference type="Pfam" id="PF01266"/>
    </source>
</evidence>
<protein>
    <submittedName>
        <fullName evidence="3">FAD-binding oxidoreductase</fullName>
    </submittedName>
</protein>
<dbReference type="GO" id="GO:0005737">
    <property type="term" value="C:cytoplasm"/>
    <property type="evidence" value="ECO:0007669"/>
    <property type="project" value="TreeGrafter"/>
</dbReference>
<accession>A0A6C0U424</accession>
<evidence type="ECO:0000313" key="4">
    <source>
        <dbReference type="Proteomes" id="UP000477680"/>
    </source>
</evidence>
<dbReference type="EMBL" id="CP048711">
    <property type="protein sequence ID" value="QIB65125.1"/>
    <property type="molecule type" value="Genomic_DNA"/>
</dbReference>
<feature type="domain" description="FAD dependent oxidoreductase" evidence="2">
    <location>
        <begin position="2"/>
        <end position="338"/>
    </location>
</feature>
<evidence type="ECO:0000313" key="3">
    <source>
        <dbReference type="EMBL" id="QIB65125.1"/>
    </source>
</evidence>
<dbReference type="SUPFAM" id="SSF51905">
    <property type="entry name" value="FAD/NAD(P)-binding domain"/>
    <property type="match status" value="1"/>
</dbReference>
<dbReference type="GO" id="GO:0016491">
    <property type="term" value="F:oxidoreductase activity"/>
    <property type="evidence" value="ECO:0007669"/>
    <property type="project" value="UniProtKB-KW"/>
</dbReference>
<keyword evidence="1" id="KW-0560">Oxidoreductase</keyword>
<reference evidence="3 4" key="1">
    <citation type="submission" date="2020-02" db="EMBL/GenBank/DDBJ databases">
        <title>Genome sequencing for Kineobactrum sp. M2.</title>
        <authorList>
            <person name="Park S.-J."/>
        </authorList>
    </citation>
    <scope>NUCLEOTIDE SEQUENCE [LARGE SCALE GENOMIC DNA]</scope>
    <source>
        <strain evidence="3 4">M2</strain>
    </source>
</reference>
<dbReference type="KEGG" id="kim:G3T16_06615"/>
<dbReference type="AlphaFoldDB" id="A0A6C0U424"/>
<dbReference type="Pfam" id="PF01266">
    <property type="entry name" value="DAO"/>
    <property type="match status" value="1"/>
</dbReference>
<name>A0A6C0U424_9GAMM</name>
<dbReference type="PANTHER" id="PTHR13847">
    <property type="entry name" value="SARCOSINE DEHYDROGENASE-RELATED"/>
    <property type="match status" value="1"/>
</dbReference>